<gene>
    <name evidence="2" type="ORF">FSP39_018169</name>
</gene>
<dbReference type="Proteomes" id="UP001186944">
    <property type="component" value="Unassembled WGS sequence"/>
</dbReference>
<evidence type="ECO:0000313" key="3">
    <source>
        <dbReference type="Proteomes" id="UP001186944"/>
    </source>
</evidence>
<keyword evidence="1" id="KW-1133">Transmembrane helix</keyword>
<feature type="transmembrane region" description="Helical" evidence="1">
    <location>
        <begin position="53"/>
        <end position="74"/>
    </location>
</feature>
<evidence type="ECO:0000256" key="1">
    <source>
        <dbReference type="SAM" id="Phobius"/>
    </source>
</evidence>
<feature type="non-terminal residue" evidence="2">
    <location>
        <position position="1"/>
    </location>
</feature>
<name>A0AA88YE98_PINIB</name>
<evidence type="ECO:0000313" key="2">
    <source>
        <dbReference type="EMBL" id="KAK3103283.1"/>
    </source>
</evidence>
<organism evidence="2 3">
    <name type="scientific">Pinctada imbricata</name>
    <name type="common">Atlantic pearl-oyster</name>
    <name type="synonym">Pinctada martensii</name>
    <dbReference type="NCBI Taxonomy" id="66713"/>
    <lineage>
        <taxon>Eukaryota</taxon>
        <taxon>Metazoa</taxon>
        <taxon>Spiralia</taxon>
        <taxon>Lophotrochozoa</taxon>
        <taxon>Mollusca</taxon>
        <taxon>Bivalvia</taxon>
        <taxon>Autobranchia</taxon>
        <taxon>Pteriomorphia</taxon>
        <taxon>Pterioida</taxon>
        <taxon>Pterioidea</taxon>
        <taxon>Pteriidae</taxon>
        <taxon>Pinctada</taxon>
    </lineage>
</organism>
<keyword evidence="1" id="KW-0472">Membrane</keyword>
<dbReference type="EMBL" id="VSWD01000005">
    <property type="protein sequence ID" value="KAK3103283.1"/>
    <property type="molecule type" value="Genomic_DNA"/>
</dbReference>
<accession>A0AA88YE98</accession>
<dbReference type="AlphaFoldDB" id="A0AA88YE98"/>
<comment type="caution">
    <text evidence="2">The sequence shown here is derived from an EMBL/GenBank/DDBJ whole genome shotgun (WGS) entry which is preliminary data.</text>
</comment>
<keyword evidence="3" id="KW-1185">Reference proteome</keyword>
<proteinExistence type="predicted"/>
<keyword evidence="1" id="KW-0812">Transmembrane</keyword>
<protein>
    <submittedName>
        <fullName evidence="2">Uncharacterized protein</fullName>
    </submittedName>
</protein>
<reference evidence="2" key="1">
    <citation type="submission" date="2019-08" db="EMBL/GenBank/DDBJ databases">
        <title>The improved chromosome-level genome for the pearl oyster Pinctada fucata martensii using PacBio sequencing and Hi-C.</title>
        <authorList>
            <person name="Zheng Z."/>
        </authorList>
    </citation>
    <scope>NUCLEOTIDE SEQUENCE</scope>
    <source>
        <strain evidence="2">ZZ-2019</strain>
        <tissue evidence="2">Adductor muscle</tissue>
    </source>
</reference>
<sequence>SHAGTKCLKNDAIGDQPGNVYYCDNPDEPECCEEDNEFKCCESTVNKTIREQAILFGSLAGAILLIAIAFVCIMKDVQCCGSDKTLREKCRCCCCKKYDFAISVFLTFHIIRL</sequence>